<reference evidence="2 3" key="1">
    <citation type="submission" date="2017-09" db="EMBL/GenBank/DDBJ databases">
        <title>Depth-based differentiation of microbial function through sediment-hosted aquifers and enrichment of novel symbionts in the deep terrestrial subsurface.</title>
        <authorList>
            <person name="Probst A.J."/>
            <person name="Ladd B."/>
            <person name="Jarett J.K."/>
            <person name="Geller-Mcgrath D.E."/>
            <person name="Sieber C.M."/>
            <person name="Emerson J.B."/>
            <person name="Anantharaman K."/>
            <person name="Thomas B.C."/>
            <person name="Malmstrom R."/>
            <person name="Stieglmeier M."/>
            <person name="Klingl A."/>
            <person name="Woyke T."/>
            <person name="Ryan C.M."/>
            <person name="Banfield J.F."/>
        </authorList>
    </citation>
    <scope>NUCLEOTIDE SEQUENCE [LARGE SCALE GENOMIC DNA]</scope>
    <source>
        <strain evidence="2">CG23_combo_of_CG06-09_8_20_14_all_41_10</strain>
    </source>
</reference>
<dbReference type="SUPFAM" id="SSF110849">
    <property type="entry name" value="ParB/Sulfiredoxin"/>
    <property type="match status" value="1"/>
</dbReference>
<dbReference type="InterPro" id="IPR003115">
    <property type="entry name" value="ParB_N"/>
</dbReference>
<gene>
    <name evidence="2" type="ORF">COX41_06370</name>
</gene>
<dbReference type="InterPro" id="IPR036086">
    <property type="entry name" value="ParB/Sulfiredoxin_sf"/>
</dbReference>
<feature type="domain" description="ParB-like N-terminal" evidence="1">
    <location>
        <begin position="2"/>
        <end position="94"/>
    </location>
</feature>
<sequence>MEYRKLSTLRKLANNPRIIRDKQFQNLVASIKDNPKYFEARPLILSNRTGEFVIIAGNQRYEATKVAGLKEAPTCLIEGLTEEKEKEITIRDNTQQGEWDFDALANGWDDLPLVDWGIKELESLLGDEREKLEQKEKELKPYKKIHVLVSVDIDSADEVMNLLDKLRKIQGVEIEQSAN</sequence>
<dbReference type="Gene3D" id="3.90.1530.10">
    <property type="entry name" value="Conserved hypothetical protein from pyrococcus furiosus pfu- 392566-001, ParB domain"/>
    <property type="match status" value="1"/>
</dbReference>
<proteinExistence type="predicted"/>
<dbReference type="SMART" id="SM00470">
    <property type="entry name" value="ParB"/>
    <property type="match status" value="1"/>
</dbReference>
<evidence type="ECO:0000313" key="2">
    <source>
        <dbReference type="EMBL" id="PIP18787.1"/>
    </source>
</evidence>
<dbReference type="EMBL" id="PCRK01000166">
    <property type="protein sequence ID" value="PIP18787.1"/>
    <property type="molecule type" value="Genomic_DNA"/>
</dbReference>
<dbReference type="Pfam" id="PF02195">
    <property type="entry name" value="ParB_N"/>
    <property type="match status" value="1"/>
</dbReference>
<organism evidence="2 3">
    <name type="scientific">Candidatus Sherwoodlollariibacterium unditelluris</name>
    <dbReference type="NCBI Taxonomy" id="1974757"/>
    <lineage>
        <taxon>Bacteria</taxon>
        <taxon>Pseudomonadati</taxon>
        <taxon>Candidatus Omnitrophota</taxon>
        <taxon>Candidatus Sherwoodlollariibacterium</taxon>
    </lineage>
</organism>
<evidence type="ECO:0000259" key="1">
    <source>
        <dbReference type="SMART" id="SM00470"/>
    </source>
</evidence>
<accession>A0A2G9YHR4</accession>
<comment type="caution">
    <text evidence="2">The sequence shown here is derived from an EMBL/GenBank/DDBJ whole genome shotgun (WGS) entry which is preliminary data.</text>
</comment>
<dbReference type="AlphaFoldDB" id="A0A2G9YHR4"/>
<dbReference type="Proteomes" id="UP000231292">
    <property type="component" value="Unassembled WGS sequence"/>
</dbReference>
<evidence type="ECO:0000313" key="3">
    <source>
        <dbReference type="Proteomes" id="UP000231292"/>
    </source>
</evidence>
<name>A0A2G9YHR4_9BACT</name>
<protein>
    <recommendedName>
        <fullName evidence="1">ParB-like N-terminal domain-containing protein</fullName>
    </recommendedName>
</protein>